<gene>
    <name evidence="10" type="primary">ptlI_2</name>
    <name evidence="10" type="ORF">MSIMFB_03958</name>
</gene>
<comment type="cofactor">
    <cofactor evidence="7">
        <name>heme</name>
        <dbReference type="ChEBI" id="CHEBI:30413"/>
    </cofactor>
</comment>
<dbReference type="GO" id="GO:0005506">
    <property type="term" value="F:iron ion binding"/>
    <property type="evidence" value="ECO:0007669"/>
    <property type="project" value="InterPro"/>
</dbReference>
<evidence type="ECO:0000313" key="11">
    <source>
        <dbReference type="Proteomes" id="UP000554965"/>
    </source>
</evidence>
<dbReference type="PANTHER" id="PTHR24291">
    <property type="entry name" value="CYTOCHROME P450 FAMILY 4"/>
    <property type="match status" value="1"/>
</dbReference>
<evidence type="ECO:0000256" key="9">
    <source>
        <dbReference type="SAM" id="MobiDB-lite"/>
    </source>
</evidence>
<dbReference type="GO" id="GO:0004497">
    <property type="term" value="F:monooxygenase activity"/>
    <property type="evidence" value="ECO:0007669"/>
    <property type="project" value="UniProtKB-KW"/>
</dbReference>
<dbReference type="AlphaFoldDB" id="A0A7Z7IMS7"/>
<proteinExistence type="inferred from homology"/>
<dbReference type="InterPro" id="IPR001128">
    <property type="entry name" value="Cyt_P450"/>
</dbReference>
<dbReference type="PRINTS" id="PR00385">
    <property type="entry name" value="P450"/>
</dbReference>
<accession>A0A7Z7IMS7</accession>
<dbReference type="Pfam" id="PF00067">
    <property type="entry name" value="p450"/>
    <property type="match status" value="1"/>
</dbReference>
<keyword evidence="3 7" id="KW-0479">Metal-binding</keyword>
<dbReference type="SUPFAM" id="SSF48264">
    <property type="entry name" value="Cytochrome P450"/>
    <property type="match status" value="1"/>
</dbReference>
<feature type="compositionally biased region" description="Basic and acidic residues" evidence="9">
    <location>
        <begin position="451"/>
        <end position="467"/>
    </location>
</feature>
<evidence type="ECO:0000256" key="8">
    <source>
        <dbReference type="RuleBase" id="RU000461"/>
    </source>
</evidence>
<dbReference type="Proteomes" id="UP000554965">
    <property type="component" value="Unassembled WGS sequence"/>
</dbReference>
<evidence type="ECO:0000256" key="3">
    <source>
        <dbReference type="ARBA" id="ARBA00022723"/>
    </source>
</evidence>
<comment type="caution">
    <text evidence="10">The sequence shown here is derived from an EMBL/GenBank/DDBJ whole genome shotgun (WGS) entry which is preliminary data.</text>
</comment>
<dbReference type="RefSeq" id="WP_186244086.1">
    <property type="nucleotide sequence ID" value="NZ_OCTY01000002.1"/>
</dbReference>
<evidence type="ECO:0000256" key="5">
    <source>
        <dbReference type="ARBA" id="ARBA00023004"/>
    </source>
</evidence>
<keyword evidence="5 7" id="KW-0408">Iron</keyword>
<comment type="similarity">
    <text evidence="1 8">Belongs to the cytochrome P450 family.</text>
</comment>
<dbReference type="PRINTS" id="PR00463">
    <property type="entry name" value="EP450I"/>
</dbReference>
<evidence type="ECO:0000313" key="10">
    <source>
        <dbReference type="EMBL" id="SOJ56481.1"/>
    </source>
</evidence>
<feature type="region of interest" description="Disordered" evidence="9">
    <location>
        <begin position="451"/>
        <end position="485"/>
    </location>
</feature>
<keyword evidence="4 8" id="KW-0560">Oxidoreductase</keyword>
<dbReference type="InterPro" id="IPR036396">
    <property type="entry name" value="Cyt_P450_sf"/>
</dbReference>
<protein>
    <submittedName>
        <fullName evidence="10">Pentalenene oxygenase</fullName>
        <ecNumber evidence="10">1.14.13.133</ecNumber>
    </submittedName>
</protein>
<organism evidence="10 11">
    <name type="scientific">Mycobacterium simulans</name>
    <dbReference type="NCBI Taxonomy" id="627089"/>
    <lineage>
        <taxon>Bacteria</taxon>
        <taxon>Bacillati</taxon>
        <taxon>Actinomycetota</taxon>
        <taxon>Actinomycetes</taxon>
        <taxon>Mycobacteriales</taxon>
        <taxon>Mycobacteriaceae</taxon>
        <taxon>Mycobacterium</taxon>
    </lineage>
</organism>
<dbReference type="InterPro" id="IPR017972">
    <property type="entry name" value="Cyt_P450_CS"/>
</dbReference>
<evidence type="ECO:0000256" key="6">
    <source>
        <dbReference type="ARBA" id="ARBA00023033"/>
    </source>
</evidence>
<dbReference type="InterPro" id="IPR050196">
    <property type="entry name" value="Cytochrome_P450_Monoox"/>
</dbReference>
<dbReference type="PROSITE" id="PS00086">
    <property type="entry name" value="CYTOCHROME_P450"/>
    <property type="match status" value="1"/>
</dbReference>
<feature type="binding site" description="axial binding residue" evidence="7">
    <location>
        <position position="399"/>
    </location>
    <ligand>
        <name>heme</name>
        <dbReference type="ChEBI" id="CHEBI:30413"/>
    </ligand>
    <ligandPart>
        <name>Fe</name>
        <dbReference type="ChEBI" id="CHEBI:18248"/>
    </ligandPart>
</feature>
<keyword evidence="11" id="KW-1185">Reference proteome</keyword>
<keyword evidence="2 7" id="KW-0349">Heme</keyword>
<dbReference type="InterPro" id="IPR002401">
    <property type="entry name" value="Cyt_P450_E_grp-I"/>
</dbReference>
<dbReference type="Gene3D" id="1.10.630.10">
    <property type="entry name" value="Cytochrome P450"/>
    <property type="match status" value="1"/>
</dbReference>
<evidence type="ECO:0000256" key="7">
    <source>
        <dbReference type="PIRSR" id="PIRSR602401-1"/>
    </source>
</evidence>
<dbReference type="EC" id="1.14.13.133" evidence="10"/>
<evidence type="ECO:0000256" key="1">
    <source>
        <dbReference type="ARBA" id="ARBA00010617"/>
    </source>
</evidence>
<dbReference type="GO" id="GO:0020037">
    <property type="term" value="F:heme binding"/>
    <property type="evidence" value="ECO:0007669"/>
    <property type="project" value="InterPro"/>
</dbReference>
<reference evidence="10 11" key="1">
    <citation type="submission" date="2017-10" db="EMBL/GenBank/DDBJ databases">
        <authorList>
            <consortium name="Urmite Genomes"/>
        </authorList>
    </citation>
    <scope>NUCLEOTIDE SEQUENCE [LARGE SCALE GENOMIC DNA]</scope>
    <source>
        <strain evidence="10 11">FB-527</strain>
    </source>
</reference>
<evidence type="ECO:0000256" key="4">
    <source>
        <dbReference type="ARBA" id="ARBA00023002"/>
    </source>
</evidence>
<evidence type="ECO:0000256" key="2">
    <source>
        <dbReference type="ARBA" id="ARBA00022617"/>
    </source>
</evidence>
<keyword evidence="6 8" id="KW-0503">Monooxygenase</keyword>
<dbReference type="GO" id="GO:0016705">
    <property type="term" value="F:oxidoreductase activity, acting on paired donors, with incorporation or reduction of molecular oxygen"/>
    <property type="evidence" value="ECO:0007669"/>
    <property type="project" value="InterPro"/>
</dbReference>
<feature type="compositionally biased region" description="Basic residues" evidence="9">
    <location>
        <begin position="476"/>
        <end position="485"/>
    </location>
</feature>
<name>A0A7Z7IMS7_9MYCO</name>
<sequence length="485" mass="53488">MTQSSVVMAASTNEPIPSAPGALPVLGHMLRLRRDPLRFLDSFPAGADLVRFRIGPKPLVMVCDPELAHQVLSDDRTFDKGGPLIELVKPLVRDGLATCPRSRHRRYRRLIQPVFDPARFPSYAETLTAATTAVTDGWRHGDVIDVPVEMRRIAIHAAVRVLFSGVLGPSAVDQMADDFTAFLIAVAQRVGRPPIFSRLPTPDNRRFEQAIARIRQTLHEVIADRRAQGGAYDDLLTALLATNEDGRPELTDTVILDHAATFIAAPTATIASVMGWVLLMVAQHADIAARLHTEVDSVLAAAPAGFTHLSELKFSRQIVTETLRMYPSVWIMTRVVTAATRLGGHFLPAGTILTYSPYLMGRSPLYDHPDRFDPDRWDDSRPPPPRQAFVPFGKGARQCIAAQAAPLEMILVLATIASRWRLEPIPGTPLRPRATVNLTARGLRMRTLLRTKPDGTGHPAHPERIAHPGESAGTRRPTRRKPWLI</sequence>
<dbReference type="EMBL" id="OCTY01000002">
    <property type="protein sequence ID" value="SOJ56481.1"/>
    <property type="molecule type" value="Genomic_DNA"/>
</dbReference>
<dbReference type="PANTHER" id="PTHR24291:SF50">
    <property type="entry name" value="BIFUNCTIONAL ALBAFLAVENONE MONOOXYGENASE_TERPENE SYNTHASE"/>
    <property type="match status" value="1"/>
</dbReference>